<gene>
    <name evidence="3" type="primary">cas5c</name>
    <name evidence="3" type="ORF">IHV77_01100</name>
</gene>
<dbReference type="InterPro" id="IPR010155">
    <property type="entry name" value="CRISPR-assoc_prot_Cas5d"/>
</dbReference>
<comment type="similarity">
    <text evidence="2">Belongs to the CRISPR-associated protein Cas5 family. Subtype I-C/Dvulg subfamily.</text>
</comment>
<evidence type="ECO:0000313" key="3">
    <source>
        <dbReference type="EMBL" id="QPB42755.1"/>
    </source>
</evidence>
<dbReference type="NCBIfam" id="TIGR02593">
    <property type="entry name" value="CRISPR_cas5"/>
    <property type="match status" value="1"/>
</dbReference>
<dbReference type="RefSeq" id="WP_194812333.1">
    <property type="nucleotide sequence ID" value="NZ_CP063056.1"/>
</dbReference>
<keyword evidence="4" id="KW-1185">Reference proteome</keyword>
<protein>
    <recommendedName>
        <fullName evidence="2">pre-crRNA processing endonuclease</fullName>
        <ecNumber evidence="2">3.1.-.-</ecNumber>
    </recommendedName>
</protein>
<dbReference type="CDD" id="cd09752">
    <property type="entry name" value="Cas5_I-C"/>
    <property type="match status" value="1"/>
</dbReference>
<dbReference type="NCBIfam" id="TIGR01876">
    <property type="entry name" value="cas_Cas5d"/>
    <property type="match status" value="1"/>
</dbReference>
<keyword evidence="1 2" id="KW-0051">Antiviral defense</keyword>
<dbReference type="InterPro" id="IPR013422">
    <property type="entry name" value="CRISPR-assoc_prot_Cas5_N"/>
</dbReference>
<dbReference type="Gene3D" id="3.30.70.2660">
    <property type="match status" value="1"/>
</dbReference>
<dbReference type="Pfam" id="PF09704">
    <property type="entry name" value="Cas_Cas5d"/>
    <property type="match status" value="1"/>
</dbReference>
<dbReference type="InterPro" id="IPR021124">
    <property type="entry name" value="CRISPR-assoc_prot_Cas5"/>
</dbReference>
<evidence type="ECO:0000256" key="2">
    <source>
        <dbReference type="PIRNR" id="PIRNR029950"/>
    </source>
</evidence>
<keyword evidence="2" id="KW-0694">RNA-binding</keyword>
<comment type="function">
    <text evidence="2">CRISPR (clustered regularly interspaced short palindromic repeat) is an adaptive immune system that provides protection against mobile genetic elements (viruses, transposable elements and conjugative plasmids). CRISPR clusters contain spacers, sequences complementary to antecedent mobile elements, and target invading nucleic acids. CRISPR clusters are transcribed and processed into CRISPR RNA (crRNA).</text>
</comment>
<evidence type="ECO:0000256" key="1">
    <source>
        <dbReference type="ARBA" id="ARBA00023118"/>
    </source>
</evidence>
<accession>A0ABX6UXC3</accession>
<sequence length="225" mass="25866">MPNKIKLHIWGDYACFTRPEMKVERVSYDVITPSAARGILSAVHWKPAIRWVIDKIYVLKPIQFESVRRNELGSKISVGKISGAIKRKSVADLYTVIEEDRQQRAATVLKNVGYVIEAHVVLTKRAGEGETITKHIEMFKRRAIKGQCFHQPCMGVREFAANFALIDDNEPLPECCLAENERDRDLGWMLHDIDFDHENRPHFFRAEMKNGVIDVPPFYAEEVKS</sequence>
<dbReference type="Proteomes" id="UP000663069">
    <property type="component" value="Chromosome"/>
</dbReference>
<dbReference type="EC" id="3.1.-.-" evidence="2"/>
<keyword evidence="2" id="KW-0540">Nuclease</keyword>
<name>A0ABX6UXC3_9PAST</name>
<proteinExistence type="inferred from homology"/>
<keyword evidence="2" id="KW-0378">Hydrolase</keyword>
<dbReference type="EMBL" id="CP063056">
    <property type="protein sequence ID" value="QPB42755.1"/>
    <property type="molecule type" value="Genomic_DNA"/>
</dbReference>
<keyword evidence="2" id="KW-0255">Endonuclease</keyword>
<dbReference type="PIRSF" id="PIRSF029950">
    <property type="entry name" value="Cas_CT1134"/>
    <property type="match status" value="1"/>
</dbReference>
<evidence type="ECO:0000313" key="4">
    <source>
        <dbReference type="Proteomes" id="UP000663069"/>
    </source>
</evidence>
<reference evidence="3 4" key="1">
    <citation type="submission" date="2020-10" db="EMBL/GenBank/DDBJ databases">
        <title>Genome Sequencing of Rodentibacter spp. strain DSM111151.</title>
        <authorList>
            <person name="Benga L."/>
            <person name="Lautwein T."/>
        </authorList>
    </citation>
    <scope>NUCLEOTIDE SEQUENCE [LARGE SCALE GENOMIC DNA]</scope>
    <source>
        <strain evidence="3 4">DSM 111151</strain>
    </source>
</reference>
<organism evidence="3 4">
    <name type="scientific">Rodentibacter haemolyticus</name>
    <dbReference type="NCBI Taxonomy" id="2778911"/>
    <lineage>
        <taxon>Bacteria</taxon>
        <taxon>Pseudomonadati</taxon>
        <taxon>Pseudomonadota</taxon>
        <taxon>Gammaproteobacteria</taxon>
        <taxon>Pasteurellales</taxon>
        <taxon>Pasteurellaceae</taxon>
        <taxon>Rodentibacter</taxon>
    </lineage>
</organism>